<dbReference type="STRING" id="5643.A0A060S779"/>
<name>A0A060S779_PYCCI</name>
<proteinExistence type="inferred from homology"/>
<keyword evidence="2 4" id="KW-0479">Metal-binding</keyword>
<keyword evidence="5" id="KW-0456">Lyase</keyword>
<keyword evidence="7" id="KW-1185">Reference proteome</keyword>
<dbReference type="Pfam" id="PF00484">
    <property type="entry name" value="Pro_CA"/>
    <property type="match status" value="1"/>
</dbReference>
<dbReference type="EMBL" id="CCBP010000073">
    <property type="protein sequence ID" value="CDO70230.1"/>
    <property type="molecule type" value="Genomic_DNA"/>
</dbReference>
<protein>
    <recommendedName>
        <fullName evidence="5">Carbonic anhydrase</fullName>
        <ecNumber evidence="5">4.2.1.1</ecNumber>
    </recommendedName>
    <alternativeName>
        <fullName evidence="5">Carbonate dehydratase</fullName>
    </alternativeName>
</protein>
<evidence type="ECO:0000256" key="4">
    <source>
        <dbReference type="PIRSR" id="PIRSR601765-1"/>
    </source>
</evidence>
<dbReference type="CDD" id="cd03379">
    <property type="entry name" value="beta_CA_cladeD"/>
    <property type="match status" value="1"/>
</dbReference>
<dbReference type="AlphaFoldDB" id="A0A060S779"/>
<dbReference type="SUPFAM" id="SSF53056">
    <property type="entry name" value="beta-carbonic anhydrase, cab"/>
    <property type="match status" value="1"/>
</dbReference>
<comment type="cofactor">
    <cofactor evidence="4">
        <name>Zn(2+)</name>
        <dbReference type="ChEBI" id="CHEBI:29105"/>
    </cofactor>
    <text evidence="4">Binds 1 zinc ion per subunit.</text>
</comment>
<feature type="binding site" evidence="4">
    <location>
        <position position="163"/>
    </location>
    <ligand>
        <name>Zn(2+)</name>
        <dbReference type="ChEBI" id="CHEBI:29105"/>
    </ligand>
</feature>
<feature type="binding site" evidence="4">
    <location>
        <position position="113"/>
    </location>
    <ligand>
        <name>Zn(2+)</name>
        <dbReference type="ChEBI" id="CHEBI:29105"/>
    </ligand>
</feature>
<dbReference type="Gene3D" id="3.40.1050.10">
    <property type="entry name" value="Carbonic anhydrase"/>
    <property type="match status" value="1"/>
</dbReference>
<feature type="binding site" evidence="4">
    <location>
        <position position="111"/>
    </location>
    <ligand>
        <name>Zn(2+)</name>
        <dbReference type="ChEBI" id="CHEBI:29105"/>
    </ligand>
</feature>
<dbReference type="HOGENOM" id="CLU_084253_1_1_1"/>
<dbReference type="OMA" id="HMSAYKD"/>
<dbReference type="PANTHER" id="PTHR43175:SF3">
    <property type="entry name" value="CARBON DISULFIDE HYDROLASE"/>
    <property type="match status" value="1"/>
</dbReference>
<dbReference type="SMART" id="SM00947">
    <property type="entry name" value="Pro_CA"/>
    <property type="match status" value="1"/>
</dbReference>
<evidence type="ECO:0000256" key="1">
    <source>
        <dbReference type="ARBA" id="ARBA00006217"/>
    </source>
</evidence>
<dbReference type="GO" id="GO:0004089">
    <property type="term" value="F:carbonate dehydratase activity"/>
    <property type="evidence" value="ECO:0007669"/>
    <property type="project" value="UniProtKB-UniRule"/>
</dbReference>
<dbReference type="GO" id="GO:0008270">
    <property type="term" value="F:zinc ion binding"/>
    <property type="evidence" value="ECO:0007669"/>
    <property type="project" value="UniProtKB-UniRule"/>
</dbReference>
<evidence type="ECO:0000256" key="3">
    <source>
        <dbReference type="ARBA" id="ARBA00022833"/>
    </source>
</evidence>
<dbReference type="PANTHER" id="PTHR43175">
    <property type="entry name" value="CARBONIC ANHYDRASE"/>
    <property type="match status" value="1"/>
</dbReference>
<evidence type="ECO:0000313" key="7">
    <source>
        <dbReference type="Proteomes" id="UP000029665"/>
    </source>
</evidence>
<dbReference type="InterPro" id="IPR036874">
    <property type="entry name" value="Carbonic_anhydrase_sf"/>
</dbReference>
<accession>A0A060S779</accession>
<reference evidence="6" key="1">
    <citation type="submission" date="2014-01" db="EMBL/GenBank/DDBJ databases">
        <title>The genome of the white-rot fungus Pycnoporus cinnabarinus: a basidiomycete model with a versatile arsenal for lignocellulosic biomass breakdown.</title>
        <authorList>
            <person name="Levasseur A."/>
            <person name="Lomascolo A."/>
            <person name="Ruiz-Duenas F.J."/>
            <person name="Uzan E."/>
            <person name="Piumi F."/>
            <person name="Kues U."/>
            <person name="Ram A.F.J."/>
            <person name="Murat C."/>
            <person name="Haon M."/>
            <person name="Benoit I."/>
            <person name="Arfi Y."/>
            <person name="Chevret D."/>
            <person name="Drula E."/>
            <person name="Kwon M.J."/>
            <person name="Gouret P."/>
            <person name="Lesage-Meessen L."/>
            <person name="Lombard V."/>
            <person name="Mariette J."/>
            <person name="Noirot C."/>
            <person name="Park J."/>
            <person name="Patyshakuliyeva A."/>
            <person name="Wieneger R.A.B."/>
            <person name="Wosten H.A.B."/>
            <person name="Martin F."/>
            <person name="Coutinho P.M."/>
            <person name="de Vries R."/>
            <person name="Martinez A.T."/>
            <person name="Klopp C."/>
            <person name="Pontarotti P."/>
            <person name="Henrissat B."/>
            <person name="Record E."/>
        </authorList>
    </citation>
    <scope>NUCLEOTIDE SEQUENCE [LARGE SCALE GENOMIC DNA]</scope>
    <source>
        <strain evidence="6">BRFM137</strain>
    </source>
</reference>
<organism evidence="6 7">
    <name type="scientific">Pycnoporus cinnabarinus</name>
    <name type="common">Cinnabar-red polypore</name>
    <name type="synonym">Trametes cinnabarina</name>
    <dbReference type="NCBI Taxonomy" id="5643"/>
    <lineage>
        <taxon>Eukaryota</taxon>
        <taxon>Fungi</taxon>
        <taxon>Dikarya</taxon>
        <taxon>Basidiomycota</taxon>
        <taxon>Agaricomycotina</taxon>
        <taxon>Agaricomycetes</taxon>
        <taxon>Polyporales</taxon>
        <taxon>Polyporaceae</taxon>
        <taxon>Trametes</taxon>
    </lineage>
</organism>
<evidence type="ECO:0000313" key="6">
    <source>
        <dbReference type="EMBL" id="CDO70230.1"/>
    </source>
</evidence>
<dbReference type="EC" id="4.2.1.1" evidence="5"/>
<evidence type="ECO:0000256" key="5">
    <source>
        <dbReference type="RuleBase" id="RU003956"/>
    </source>
</evidence>
<gene>
    <name evidence="6" type="ORF">BN946_scf184942.g30</name>
</gene>
<dbReference type="OrthoDB" id="10248475at2759"/>
<comment type="catalytic activity">
    <reaction evidence="5">
        <text>hydrogencarbonate + H(+) = CO2 + H2O</text>
        <dbReference type="Rhea" id="RHEA:10748"/>
        <dbReference type="ChEBI" id="CHEBI:15377"/>
        <dbReference type="ChEBI" id="CHEBI:15378"/>
        <dbReference type="ChEBI" id="CHEBI:16526"/>
        <dbReference type="ChEBI" id="CHEBI:17544"/>
        <dbReference type="EC" id="4.2.1.1"/>
    </reaction>
</comment>
<comment type="similarity">
    <text evidence="1 5">Belongs to the beta-class carbonic anhydrase family.</text>
</comment>
<keyword evidence="3 4" id="KW-0862">Zinc</keyword>
<feature type="binding site" evidence="4">
    <location>
        <position position="166"/>
    </location>
    <ligand>
        <name>Zn(2+)</name>
        <dbReference type="ChEBI" id="CHEBI:29105"/>
    </ligand>
</feature>
<dbReference type="Proteomes" id="UP000029665">
    <property type="component" value="Unassembled WGS sequence"/>
</dbReference>
<comment type="caution">
    <text evidence="6">The sequence shown here is derived from an EMBL/GenBank/DDBJ whole genome shotgun (WGS) entry which is preliminary data.</text>
</comment>
<comment type="function">
    <text evidence="5">Reversible hydration of carbon dioxide.</text>
</comment>
<evidence type="ECO:0000256" key="2">
    <source>
        <dbReference type="ARBA" id="ARBA00022723"/>
    </source>
</evidence>
<dbReference type="InterPro" id="IPR001765">
    <property type="entry name" value="Carbonic_anhydrase"/>
</dbReference>
<sequence>MQLLLRRLYNGGFNHLKRTSSLLCKAPRVVGHPSLTRSCSVAAAKLSAEDANKSPELSDAHRKPSPAQLQQDIHMSAYKDFQKANDEYVANFGDKGNLPLPPSKKLLIVTCMDARMNPYAFLGVKEGEAHIVRNAGGVAKEAIRSIVISQRLLGTREIAVIHHTGCGMVTFNTPQLRTIVKESDPSNAALARVVDEIDFLEFSGLEESVREDVKFLQENPLVLPGTKVTGWVYEVETGKVSCTRAASKLGG</sequence>